<dbReference type="AlphaFoldDB" id="A0A4V2YYR3"/>
<evidence type="ECO:0000256" key="4">
    <source>
        <dbReference type="RuleBase" id="RU361169"/>
    </source>
</evidence>
<dbReference type="EMBL" id="SMFK01000019">
    <property type="protein sequence ID" value="TDD94087.1"/>
    <property type="molecule type" value="Genomic_DNA"/>
</dbReference>
<dbReference type="InterPro" id="IPR006626">
    <property type="entry name" value="PbH1"/>
</dbReference>
<dbReference type="PANTHER" id="PTHR31339">
    <property type="entry name" value="PECTIN LYASE-RELATED"/>
    <property type="match status" value="1"/>
</dbReference>
<accession>A0A4V2YYR3</accession>
<evidence type="ECO:0000256" key="1">
    <source>
        <dbReference type="ARBA" id="ARBA00008834"/>
    </source>
</evidence>
<dbReference type="RefSeq" id="WP_132009245.1">
    <property type="nucleotide sequence ID" value="NZ_SMFK01000019.1"/>
</dbReference>
<protein>
    <submittedName>
        <fullName evidence="6">Glycoside hydrolase family 28 protein</fullName>
    </submittedName>
</protein>
<dbReference type="InterPro" id="IPR000743">
    <property type="entry name" value="Glyco_hydro_28"/>
</dbReference>
<organism evidence="6 7">
    <name type="scientific">Flavobacterium cellulosilyticum</name>
    <dbReference type="NCBI Taxonomy" id="2541731"/>
    <lineage>
        <taxon>Bacteria</taxon>
        <taxon>Pseudomonadati</taxon>
        <taxon>Bacteroidota</taxon>
        <taxon>Flavobacteriia</taxon>
        <taxon>Flavobacteriales</taxon>
        <taxon>Flavobacteriaceae</taxon>
        <taxon>Flavobacterium</taxon>
    </lineage>
</organism>
<dbReference type="OrthoDB" id="9795222at2"/>
<evidence type="ECO:0000256" key="3">
    <source>
        <dbReference type="ARBA" id="ARBA00023295"/>
    </source>
</evidence>
<comment type="caution">
    <text evidence="6">The sequence shown here is derived from an EMBL/GenBank/DDBJ whole genome shotgun (WGS) entry which is preliminary data.</text>
</comment>
<evidence type="ECO:0000256" key="2">
    <source>
        <dbReference type="ARBA" id="ARBA00022801"/>
    </source>
</evidence>
<comment type="similarity">
    <text evidence="1 4">Belongs to the glycosyl hydrolase 28 family.</text>
</comment>
<dbReference type="InterPro" id="IPR011050">
    <property type="entry name" value="Pectin_lyase_fold/virulence"/>
</dbReference>
<keyword evidence="2 4" id="KW-0378">Hydrolase</keyword>
<dbReference type="SUPFAM" id="SSF51126">
    <property type="entry name" value="Pectin lyase-like"/>
    <property type="match status" value="1"/>
</dbReference>
<evidence type="ECO:0000313" key="7">
    <source>
        <dbReference type="Proteomes" id="UP000295479"/>
    </source>
</evidence>
<proteinExistence type="inferred from homology"/>
<dbReference type="InterPro" id="IPR012334">
    <property type="entry name" value="Pectin_lyas_fold"/>
</dbReference>
<dbReference type="GO" id="GO:0005975">
    <property type="term" value="P:carbohydrate metabolic process"/>
    <property type="evidence" value="ECO:0007669"/>
    <property type="project" value="InterPro"/>
</dbReference>
<evidence type="ECO:0000256" key="5">
    <source>
        <dbReference type="SAM" id="SignalP"/>
    </source>
</evidence>
<dbReference type="PANTHER" id="PTHR31339:SF9">
    <property type="entry name" value="PLASMIN AND FIBRONECTIN-BINDING PROTEIN A"/>
    <property type="match status" value="1"/>
</dbReference>
<dbReference type="SMART" id="SM00710">
    <property type="entry name" value="PbH1"/>
    <property type="match status" value="5"/>
</dbReference>
<feature type="signal peptide" evidence="5">
    <location>
        <begin position="1"/>
        <end position="29"/>
    </location>
</feature>
<keyword evidence="7" id="KW-1185">Reference proteome</keyword>
<dbReference type="GO" id="GO:0004650">
    <property type="term" value="F:polygalacturonase activity"/>
    <property type="evidence" value="ECO:0007669"/>
    <property type="project" value="InterPro"/>
</dbReference>
<name>A0A4V2YYR3_9FLAO</name>
<keyword evidence="5" id="KW-0732">Signal</keyword>
<dbReference type="Pfam" id="PF00295">
    <property type="entry name" value="Glyco_hydro_28"/>
    <property type="match status" value="1"/>
</dbReference>
<dbReference type="InterPro" id="IPR051801">
    <property type="entry name" value="GH28_Enzymes"/>
</dbReference>
<reference evidence="6 7" key="1">
    <citation type="submission" date="2019-03" db="EMBL/GenBank/DDBJ databases">
        <title>Flavobacterium AR-3-4 sp. nov. isolated from arctic soil.</title>
        <authorList>
            <person name="Chaudhary D.K."/>
        </authorList>
    </citation>
    <scope>NUCLEOTIDE SEQUENCE [LARGE SCALE GENOMIC DNA]</scope>
    <source>
        <strain evidence="6 7">AR-3-4</strain>
    </source>
</reference>
<dbReference type="Gene3D" id="2.160.20.10">
    <property type="entry name" value="Single-stranded right-handed beta-helix, Pectin lyase-like"/>
    <property type="match status" value="1"/>
</dbReference>
<dbReference type="PROSITE" id="PS00502">
    <property type="entry name" value="POLYGALACTURONASE"/>
    <property type="match status" value="1"/>
</dbReference>
<sequence length="482" mass="53515">MSSLRKKFKTKNIIKFLLVALFISTTANAQKDLDTKKYWKQKEAIVCGIKKTNFHAKKYNIIKYGAISNGIFDNTLVIKKAIEACTKNGGGMVLIPKGKYLSGAIHLENNVNLHLEEGAEIIFSVNPKDYLPLVHTSFEGTELMNYSPLVYAYKKTNVAITGKGILNGQGSNKNWWPWSSGSQYGFVKGAPSQKDPENRIRLVEMAEEGLPVDKRVFGEGHYLRPSFVEFFECNKVLIQDVTITNAPFWVIHPIKSTNVIVDGVTVQSHGPNNDGCDPEYSKNVLIKNCTFNTGDDCIAIKSGRDADGRRVAMKSENIIVQDCKMIDGHGGVVIGSEISGGVSNVYVENCVMDSPNLERAIRIKTNSNRGGLIENVYVRNLEVGQVKETLLKLNMFYEVYGAKPGTFIPQIQNIYLENIKVKNAGKFGILAKGYAESPIKNVNLKNVVIEKADKEYSIENLTGLNLIETYINGKKIESPKAE</sequence>
<gene>
    <name evidence="6" type="ORF">E0F76_17505</name>
</gene>
<dbReference type="Proteomes" id="UP000295479">
    <property type="component" value="Unassembled WGS sequence"/>
</dbReference>
<evidence type="ECO:0000313" key="6">
    <source>
        <dbReference type="EMBL" id="TDD94087.1"/>
    </source>
</evidence>
<keyword evidence="3 4" id="KW-0326">Glycosidase</keyword>
<feature type="chain" id="PRO_5020304098" evidence="5">
    <location>
        <begin position="30"/>
        <end position="482"/>
    </location>
</feature>